<dbReference type="GO" id="GO:0009252">
    <property type="term" value="P:peptidoglycan biosynthetic process"/>
    <property type="evidence" value="ECO:0007669"/>
    <property type="project" value="UniProtKB-UniPathway"/>
</dbReference>
<evidence type="ECO:0000256" key="6">
    <source>
        <dbReference type="ARBA" id="ARBA00023316"/>
    </source>
</evidence>
<reference evidence="9" key="1">
    <citation type="submission" date="2019-09" db="EMBL/GenBank/DDBJ databases">
        <title>Characterisation of the sponge microbiome using genome-centric metagenomics.</title>
        <authorList>
            <person name="Engelberts J.P."/>
            <person name="Robbins S.J."/>
            <person name="De Goeij J.M."/>
            <person name="Aranda M."/>
            <person name="Bell S.C."/>
            <person name="Webster N.S."/>
        </authorList>
    </citation>
    <scope>NUCLEOTIDE SEQUENCE</scope>
    <source>
        <strain evidence="9">SB0664_bin_43</strain>
    </source>
</reference>
<comment type="caution">
    <text evidence="9">The sequence shown here is derived from an EMBL/GenBank/DDBJ whole genome shotgun (WGS) entry which is preliminary data.</text>
</comment>
<dbReference type="InterPro" id="IPR005490">
    <property type="entry name" value="LD_TPept_cat_dom"/>
</dbReference>
<dbReference type="UniPathway" id="UPA00219"/>
<keyword evidence="5 7" id="KW-0573">Peptidoglycan synthesis</keyword>
<name>A0A6B0Y5F8_9RHOB</name>
<dbReference type="PROSITE" id="PS52029">
    <property type="entry name" value="LD_TPASE"/>
    <property type="match status" value="1"/>
</dbReference>
<dbReference type="SUPFAM" id="SSF141523">
    <property type="entry name" value="L,D-transpeptidase catalytic domain-like"/>
    <property type="match status" value="1"/>
</dbReference>
<protein>
    <submittedName>
        <fullName evidence="9">L,D-transpeptidase family protein</fullName>
    </submittedName>
</protein>
<keyword evidence="6 7" id="KW-0961">Cell wall biogenesis/degradation</keyword>
<dbReference type="PANTHER" id="PTHR38589:SF1">
    <property type="entry name" value="BLR0621 PROTEIN"/>
    <property type="match status" value="1"/>
</dbReference>
<evidence type="ECO:0000256" key="4">
    <source>
        <dbReference type="ARBA" id="ARBA00022960"/>
    </source>
</evidence>
<comment type="pathway">
    <text evidence="1 7">Cell wall biogenesis; peptidoglycan biosynthesis.</text>
</comment>
<dbReference type="GO" id="GO:0071555">
    <property type="term" value="P:cell wall organization"/>
    <property type="evidence" value="ECO:0007669"/>
    <property type="project" value="UniProtKB-UniRule"/>
</dbReference>
<comment type="similarity">
    <text evidence="2">Belongs to the YkuD family.</text>
</comment>
<dbReference type="InterPro" id="IPR038063">
    <property type="entry name" value="Transpep_catalytic_dom"/>
</dbReference>
<feature type="domain" description="L,D-TPase catalytic" evidence="8">
    <location>
        <begin position="1"/>
        <end position="159"/>
    </location>
</feature>
<dbReference type="PANTHER" id="PTHR38589">
    <property type="entry name" value="BLR0621 PROTEIN"/>
    <property type="match status" value="1"/>
</dbReference>
<evidence type="ECO:0000259" key="8">
    <source>
        <dbReference type="PROSITE" id="PS52029"/>
    </source>
</evidence>
<evidence type="ECO:0000313" key="9">
    <source>
        <dbReference type="EMBL" id="MXY34356.1"/>
    </source>
</evidence>
<dbReference type="GO" id="GO:0008360">
    <property type="term" value="P:regulation of cell shape"/>
    <property type="evidence" value="ECO:0007669"/>
    <property type="project" value="UniProtKB-UniRule"/>
</dbReference>
<evidence type="ECO:0000256" key="7">
    <source>
        <dbReference type="PROSITE-ProRule" id="PRU01373"/>
    </source>
</evidence>
<organism evidence="9">
    <name type="scientific">Boseongicola sp. SB0664_bin_43</name>
    <dbReference type="NCBI Taxonomy" id="2604844"/>
    <lineage>
        <taxon>Bacteria</taxon>
        <taxon>Pseudomonadati</taxon>
        <taxon>Pseudomonadota</taxon>
        <taxon>Alphaproteobacteria</taxon>
        <taxon>Rhodobacterales</taxon>
        <taxon>Paracoccaceae</taxon>
        <taxon>Boseongicola</taxon>
    </lineage>
</organism>
<evidence type="ECO:0000256" key="2">
    <source>
        <dbReference type="ARBA" id="ARBA00005992"/>
    </source>
</evidence>
<dbReference type="GO" id="GO:0016740">
    <property type="term" value="F:transferase activity"/>
    <property type="evidence" value="ECO:0007669"/>
    <property type="project" value="UniProtKB-KW"/>
</dbReference>
<keyword evidence="3" id="KW-0808">Transferase</keyword>
<feature type="active site" description="Proton donor/acceptor" evidence="7">
    <location>
        <position position="123"/>
    </location>
</feature>
<proteinExistence type="inferred from homology"/>
<accession>A0A6B0Y5F8</accession>
<feature type="active site" description="Nucleophile" evidence="7">
    <location>
        <position position="135"/>
    </location>
</feature>
<dbReference type="AlphaFoldDB" id="A0A6B0Y5F8"/>
<evidence type="ECO:0000256" key="5">
    <source>
        <dbReference type="ARBA" id="ARBA00022984"/>
    </source>
</evidence>
<evidence type="ECO:0000256" key="3">
    <source>
        <dbReference type="ARBA" id="ARBA00022679"/>
    </source>
</evidence>
<sequence length="162" mass="18407">MVLSRSGLWFRKRRFPCTIGRNGVVEDKREGDGGTPSGIHRIVGMLYRADRIARPAPWARTIHPDDCWCDDAGHPAYNHKVRAPFGASHERLWRSDRLYDLVLLTDWNWPVARPGEGSAIFAHRWRRTGCPTEGCIALRPDHLAWIARHLPLGATLFVPPQA</sequence>
<evidence type="ECO:0000256" key="1">
    <source>
        <dbReference type="ARBA" id="ARBA00004752"/>
    </source>
</evidence>
<dbReference type="GO" id="GO:0004180">
    <property type="term" value="F:carboxypeptidase activity"/>
    <property type="evidence" value="ECO:0007669"/>
    <property type="project" value="UniProtKB-ARBA"/>
</dbReference>
<keyword evidence="4 7" id="KW-0133">Cell shape</keyword>
<dbReference type="EMBL" id="VXRY01000388">
    <property type="protein sequence ID" value="MXY34356.1"/>
    <property type="molecule type" value="Genomic_DNA"/>
</dbReference>
<gene>
    <name evidence="9" type="ORF">F4Y60_09770</name>
</gene>
<dbReference type="CDD" id="cd16913">
    <property type="entry name" value="YkuD_like"/>
    <property type="match status" value="1"/>
</dbReference>
<dbReference type="Pfam" id="PF03734">
    <property type="entry name" value="YkuD"/>
    <property type="match status" value="1"/>
</dbReference>